<dbReference type="InterPro" id="IPR000566">
    <property type="entry name" value="Lipocln_cytosolic_FA-bd_dom"/>
</dbReference>
<dbReference type="OrthoDB" id="10025477at2759"/>
<dbReference type="InterPro" id="IPR022272">
    <property type="entry name" value="Lipocalin_CS"/>
</dbReference>
<dbReference type="KEGG" id="lak:106179313"/>
<dbReference type="InterPro" id="IPR022271">
    <property type="entry name" value="Lipocalin_ApoD"/>
</dbReference>
<evidence type="ECO:0000313" key="6">
    <source>
        <dbReference type="RefSeq" id="XP_013418339.1"/>
    </source>
</evidence>
<dbReference type="RefSeq" id="XP_013418339.1">
    <property type="nucleotide sequence ID" value="XM_013562885.1"/>
</dbReference>
<reference evidence="6" key="1">
    <citation type="submission" date="2025-08" db="UniProtKB">
        <authorList>
            <consortium name="RefSeq"/>
        </authorList>
    </citation>
    <scope>IDENTIFICATION</scope>
    <source>
        <tissue evidence="6">Gonads</tissue>
    </source>
</reference>
<feature type="domain" description="Lipocalin/cytosolic fatty-acid binding" evidence="4">
    <location>
        <begin position="40"/>
        <end position="188"/>
    </location>
</feature>
<dbReference type="Pfam" id="PF08212">
    <property type="entry name" value="Lipocalin_2"/>
    <property type="match status" value="1"/>
</dbReference>
<keyword evidence="2" id="KW-0446">Lipid-binding</keyword>
<keyword evidence="3" id="KW-0732">Signal</keyword>
<dbReference type="InterPro" id="IPR012674">
    <property type="entry name" value="Calycin"/>
</dbReference>
<dbReference type="Proteomes" id="UP000085678">
    <property type="component" value="Unplaced"/>
</dbReference>
<dbReference type="InParanoid" id="A0A1S3K7B8"/>
<comment type="similarity">
    <text evidence="1 3">Belongs to the calycin superfamily. Lipocalin family.</text>
</comment>
<feature type="chain" id="PRO_5013435282" evidence="3">
    <location>
        <begin position="26"/>
        <end position="195"/>
    </location>
</feature>
<gene>
    <name evidence="6" type="primary">LOC106179313</name>
</gene>
<accession>A0A1S3K7B8</accession>
<name>A0A1S3K7B8_LINAN</name>
<sequence>MFPSLQVCVIVSVCLTCLLPQCVHCSGCKNPPPAKNFTNSRYYGLWYEIGKIQTAGGAFFEKDCVCTTIDVKPLSNSDVRGDASVLNSCRKKTPQGTFLNATGKLSDESPAGKWKEGFAWFAPKVDYTIIALDEDYAVEYDCGTTLGFTNYCIHILSRKPTQSPEVTQKLLTFAESLGLNTENLKYVQTLQTGCW</sequence>
<keyword evidence="5" id="KW-1185">Reference proteome</keyword>
<organism evidence="5 6">
    <name type="scientific">Lingula anatina</name>
    <name type="common">Brachiopod</name>
    <name type="synonym">Lingula unguis</name>
    <dbReference type="NCBI Taxonomy" id="7574"/>
    <lineage>
        <taxon>Eukaryota</taxon>
        <taxon>Metazoa</taxon>
        <taxon>Spiralia</taxon>
        <taxon>Lophotrochozoa</taxon>
        <taxon>Brachiopoda</taxon>
        <taxon>Linguliformea</taxon>
        <taxon>Lingulata</taxon>
        <taxon>Lingulida</taxon>
        <taxon>Linguloidea</taxon>
        <taxon>Lingulidae</taxon>
        <taxon>Lingula</taxon>
    </lineage>
</organism>
<dbReference type="PROSITE" id="PS00213">
    <property type="entry name" value="LIPOCALIN"/>
    <property type="match status" value="1"/>
</dbReference>
<dbReference type="PIRSF" id="PIRSF036893">
    <property type="entry name" value="Lipocalin_ApoD"/>
    <property type="match status" value="1"/>
</dbReference>
<evidence type="ECO:0000256" key="2">
    <source>
        <dbReference type="ARBA" id="ARBA00023121"/>
    </source>
</evidence>
<dbReference type="GO" id="GO:0006629">
    <property type="term" value="P:lipid metabolic process"/>
    <property type="evidence" value="ECO:0007669"/>
    <property type="project" value="TreeGrafter"/>
</dbReference>
<dbReference type="GO" id="GO:0005737">
    <property type="term" value="C:cytoplasm"/>
    <property type="evidence" value="ECO:0007669"/>
    <property type="project" value="TreeGrafter"/>
</dbReference>
<evidence type="ECO:0000259" key="4">
    <source>
        <dbReference type="Pfam" id="PF08212"/>
    </source>
</evidence>
<proteinExistence type="inferred from homology"/>
<dbReference type="GO" id="GO:0000302">
    <property type="term" value="P:response to reactive oxygen species"/>
    <property type="evidence" value="ECO:0007669"/>
    <property type="project" value="TreeGrafter"/>
</dbReference>
<dbReference type="SUPFAM" id="SSF50814">
    <property type="entry name" value="Lipocalins"/>
    <property type="match status" value="1"/>
</dbReference>
<evidence type="ECO:0000313" key="5">
    <source>
        <dbReference type="Proteomes" id="UP000085678"/>
    </source>
</evidence>
<evidence type="ECO:0000256" key="1">
    <source>
        <dbReference type="ARBA" id="ARBA00006889"/>
    </source>
</evidence>
<evidence type="ECO:0000256" key="3">
    <source>
        <dbReference type="PIRNR" id="PIRNR036893"/>
    </source>
</evidence>
<feature type="signal peptide" evidence="3">
    <location>
        <begin position="1"/>
        <end position="25"/>
    </location>
</feature>
<dbReference type="Gene3D" id="2.40.128.20">
    <property type="match status" value="1"/>
</dbReference>
<protein>
    <submittedName>
        <fullName evidence="6">Apolipoprotein D-like</fullName>
    </submittedName>
</protein>
<dbReference type="GO" id="GO:0008289">
    <property type="term" value="F:lipid binding"/>
    <property type="evidence" value="ECO:0007669"/>
    <property type="project" value="UniProtKB-KW"/>
</dbReference>
<dbReference type="GeneID" id="106179313"/>
<dbReference type="AlphaFoldDB" id="A0A1S3K7B8"/>
<dbReference type="PANTHER" id="PTHR10612">
    <property type="entry name" value="APOLIPOPROTEIN D"/>
    <property type="match status" value="1"/>
</dbReference>
<dbReference type="PANTHER" id="PTHR10612:SF62">
    <property type="entry name" value="LIPOCALIN_CYTOSOLIC FATTY-ACID BINDING DOMAIN-CONTAINING PROTEIN"/>
    <property type="match status" value="1"/>
</dbReference>